<feature type="region of interest" description="Disordered" evidence="1">
    <location>
        <begin position="1"/>
        <end position="52"/>
    </location>
</feature>
<evidence type="ECO:0000256" key="1">
    <source>
        <dbReference type="SAM" id="MobiDB-lite"/>
    </source>
</evidence>
<accession>A0A0E9WEK7</accession>
<sequence>MRAGALSLRRLTKRSSIGHEAPPHTRSILRDIKTSNTPSICHERSWRGSDKR</sequence>
<reference evidence="2" key="1">
    <citation type="submission" date="2014-11" db="EMBL/GenBank/DDBJ databases">
        <authorList>
            <person name="Amaro Gonzalez C."/>
        </authorList>
    </citation>
    <scope>NUCLEOTIDE SEQUENCE</scope>
</reference>
<reference evidence="2" key="2">
    <citation type="journal article" date="2015" name="Fish Shellfish Immunol.">
        <title>Early steps in the European eel (Anguilla anguilla)-Vibrio vulnificus interaction in the gills: Role of the RtxA13 toxin.</title>
        <authorList>
            <person name="Callol A."/>
            <person name="Pajuelo D."/>
            <person name="Ebbesson L."/>
            <person name="Teles M."/>
            <person name="MacKenzie S."/>
            <person name="Amaro C."/>
        </authorList>
    </citation>
    <scope>NUCLEOTIDE SEQUENCE</scope>
</reference>
<dbReference type="AlphaFoldDB" id="A0A0E9WEK7"/>
<protein>
    <submittedName>
        <fullName evidence="2">Uncharacterized protein</fullName>
    </submittedName>
</protein>
<dbReference type="EMBL" id="GBXM01020567">
    <property type="protein sequence ID" value="JAH88010.1"/>
    <property type="molecule type" value="Transcribed_RNA"/>
</dbReference>
<feature type="compositionally biased region" description="Basic and acidic residues" evidence="1">
    <location>
        <begin position="41"/>
        <end position="52"/>
    </location>
</feature>
<name>A0A0E9WEK7_ANGAN</name>
<organism evidence="2">
    <name type="scientific">Anguilla anguilla</name>
    <name type="common">European freshwater eel</name>
    <name type="synonym">Muraena anguilla</name>
    <dbReference type="NCBI Taxonomy" id="7936"/>
    <lineage>
        <taxon>Eukaryota</taxon>
        <taxon>Metazoa</taxon>
        <taxon>Chordata</taxon>
        <taxon>Craniata</taxon>
        <taxon>Vertebrata</taxon>
        <taxon>Euteleostomi</taxon>
        <taxon>Actinopterygii</taxon>
        <taxon>Neopterygii</taxon>
        <taxon>Teleostei</taxon>
        <taxon>Anguilliformes</taxon>
        <taxon>Anguillidae</taxon>
        <taxon>Anguilla</taxon>
    </lineage>
</organism>
<proteinExistence type="predicted"/>
<evidence type="ECO:0000313" key="2">
    <source>
        <dbReference type="EMBL" id="JAH88010.1"/>
    </source>
</evidence>